<reference evidence="2" key="1">
    <citation type="journal article" date="2019" name="Int. J. Syst. Evol. Microbiol.">
        <title>The Global Catalogue of Microorganisms (GCM) 10K type strain sequencing project: providing services to taxonomists for standard genome sequencing and annotation.</title>
        <authorList>
            <consortium name="The Broad Institute Genomics Platform"/>
            <consortium name="The Broad Institute Genome Sequencing Center for Infectious Disease"/>
            <person name="Wu L."/>
            <person name="Ma J."/>
        </authorList>
    </citation>
    <scope>NUCLEOTIDE SEQUENCE [LARGE SCALE GENOMIC DNA]</scope>
    <source>
        <strain evidence="2">CGMCC 1.15809</strain>
    </source>
</reference>
<gene>
    <name evidence="1" type="ORF">ACFP3M_31865</name>
</gene>
<organism evidence="1 2">
    <name type="scientific">Streptomyces ramulosus</name>
    <dbReference type="NCBI Taxonomy" id="47762"/>
    <lineage>
        <taxon>Bacteria</taxon>
        <taxon>Bacillati</taxon>
        <taxon>Actinomycetota</taxon>
        <taxon>Actinomycetes</taxon>
        <taxon>Kitasatosporales</taxon>
        <taxon>Streptomycetaceae</taxon>
        <taxon>Streptomyces</taxon>
    </lineage>
</organism>
<evidence type="ECO:0008006" key="3">
    <source>
        <dbReference type="Google" id="ProtNLM"/>
    </source>
</evidence>
<evidence type="ECO:0000313" key="2">
    <source>
        <dbReference type="Proteomes" id="UP001596241"/>
    </source>
</evidence>
<sequence length="46" mass="5162">MHRSRVIATEDQPLARCPARRPTILTTTDAEVALLRLLRSANHPRG</sequence>
<comment type="caution">
    <text evidence="1">The sequence shown here is derived from an EMBL/GenBank/DDBJ whole genome shotgun (WGS) entry which is preliminary data.</text>
</comment>
<protein>
    <recommendedName>
        <fullName evidence="3">Transposase</fullName>
    </recommendedName>
</protein>
<name>A0ABW1FU02_9ACTN</name>
<proteinExistence type="predicted"/>
<dbReference type="Proteomes" id="UP001596241">
    <property type="component" value="Unassembled WGS sequence"/>
</dbReference>
<accession>A0ABW1FU02</accession>
<keyword evidence="2" id="KW-1185">Reference proteome</keyword>
<dbReference type="RefSeq" id="WP_345092952.1">
    <property type="nucleotide sequence ID" value="NZ_BAAAWG010000024.1"/>
</dbReference>
<evidence type="ECO:0000313" key="1">
    <source>
        <dbReference type="EMBL" id="MFC5897410.1"/>
    </source>
</evidence>
<dbReference type="EMBL" id="JBHSPW010000022">
    <property type="protein sequence ID" value="MFC5897410.1"/>
    <property type="molecule type" value="Genomic_DNA"/>
</dbReference>